<dbReference type="InterPro" id="IPR027417">
    <property type="entry name" value="P-loop_NTPase"/>
</dbReference>
<feature type="domain" description="ABC transporter" evidence="8">
    <location>
        <begin position="39"/>
        <end position="261"/>
    </location>
</feature>
<organism evidence="9 10">
    <name type="scientific">Bordetella genomosp. 5</name>
    <dbReference type="NCBI Taxonomy" id="1395608"/>
    <lineage>
        <taxon>Bacteria</taxon>
        <taxon>Pseudomonadati</taxon>
        <taxon>Pseudomonadota</taxon>
        <taxon>Betaproteobacteria</taxon>
        <taxon>Burkholderiales</taxon>
        <taxon>Alcaligenaceae</taxon>
        <taxon>Bordetella</taxon>
    </lineage>
</organism>
<dbReference type="CDD" id="cd03293">
    <property type="entry name" value="ABC_NrtD_SsuB_transporters"/>
    <property type="match status" value="1"/>
</dbReference>
<dbReference type="GO" id="GO:0005524">
    <property type="term" value="F:ATP binding"/>
    <property type="evidence" value="ECO:0007669"/>
    <property type="project" value="UniProtKB-KW"/>
</dbReference>
<proteinExistence type="inferred from homology"/>
<protein>
    <submittedName>
        <fullName evidence="9">Sulfonate ABC transporter ATP-binding protein</fullName>
    </submittedName>
</protein>
<comment type="caution">
    <text evidence="9">The sequence shown here is derived from an EMBL/GenBank/DDBJ whole genome shotgun (WGS) entry which is preliminary data.</text>
</comment>
<dbReference type="PROSITE" id="PS50893">
    <property type="entry name" value="ABC_TRANSPORTER_2"/>
    <property type="match status" value="1"/>
</dbReference>
<dbReference type="EMBL" id="NEVP01000006">
    <property type="protein sequence ID" value="OZI51839.1"/>
    <property type="molecule type" value="Genomic_DNA"/>
</dbReference>
<dbReference type="PANTHER" id="PTHR42788:SF17">
    <property type="entry name" value="ALIPHATIC SULFONATES IMPORT ATP-BINDING PROTEIN SSUB"/>
    <property type="match status" value="1"/>
</dbReference>
<dbReference type="RefSeq" id="WP_094799793.1">
    <property type="nucleotide sequence ID" value="NZ_NEVP01000006.1"/>
</dbReference>
<evidence type="ECO:0000256" key="1">
    <source>
        <dbReference type="ARBA" id="ARBA00005417"/>
    </source>
</evidence>
<dbReference type="Proteomes" id="UP000216913">
    <property type="component" value="Unassembled WGS sequence"/>
</dbReference>
<dbReference type="SMART" id="SM00382">
    <property type="entry name" value="AAA"/>
    <property type="match status" value="1"/>
</dbReference>
<dbReference type="InterPro" id="IPR050166">
    <property type="entry name" value="ABC_transporter_ATP-bind"/>
</dbReference>
<dbReference type="PROSITE" id="PS00211">
    <property type="entry name" value="ABC_TRANSPORTER_1"/>
    <property type="match status" value="1"/>
</dbReference>
<accession>A0A261TQE3</accession>
<dbReference type="InterPro" id="IPR003439">
    <property type="entry name" value="ABC_transporter-like_ATP-bd"/>
</dbReference>
<evidence type="ECO:0000256" key="4">
    <source>
        <dbReference type="ARBA" id="ARBA00022741"/>
    </source>
</evidence>
<dbReference type="PANTHER" id="PTHR42788">
    <property type="entry name" value="TAURINE IMPORT ATP-BINDING PROTEIN-RELATED"/>
    <property type="match status" value="1"/>
</dbReference>
<gene>
    <name evidence="9" type="ORF">CAL25_09960</name>
</gene>
<evidence type="ECO:0000256" key="6">
    <source>
        <dbReference type="ARBA" id="ARBA00022967"/>
    </source>
</evidence>
<evidence type="ECO:0000256" key="5">
    <source>
        <dbReference type="ARBA" id="ARBA00022840"/>
    </source>
</evidence>
<sequence>MFLNLNEFELLRYLEEGEARRHDEPQGGGTRAAPLPVSVQLAQLSKHYGTRGVLDDITLSVRAGEFVAVVGRSGCGKSTLLRLLAGLETADMRGALRLDGVPVTGADPRVRLMFQEARLLPWQSVLANVALGLPAWRAPQAREVLREVGLASRAGDWPAALSGGQRQRVALARALVHRPGLLLLDEPLGALDALTRIEMQQLIEGLWQRDGFTAVLVTHDVAEAVALADRILVIDEGKVVFDERVPLARPRVRGHPEFARIESRVLDVIFKRTPAVPPSPPPLIQIRHLRLAV</sequence>
<evidence type="ECO:0000259" key="8">
    <source>
        <dbReference type="PROSITE" id="PS50893"/>
    </source>
</evidence>
<dbReference type="OrthoDB" id="8683598at2"/>
<dbReference type="InterPro" id="IPR003593">
    <property type="entry name" value="AAA+_ATPase"/>
</dbReference>
<evidence type="ECO:0000256" key="3">
    <source>
        <dbReference type="ARBA" id="ARBA00022475"/>
    </source>
</evidence>
<keyword evidence="3" id="KW-1003">Cell membrane</keyword>
<comment type="similarity">
    <text evidence="1">Belongs to the ABC transporter superfamily.</text>
</comment>
<keyword evidence="7" id="KW-0472">Membrane</keyword>
<dbReference type="AlphaFoldDB" id="A0A261TQE3"/>
<dbReference type="GO" id="GO:0016887">
    <property type="term" value="F:ATP hydrolysis activity"/>
    <property type="evidence" value="ECO:0007669"/>
    <property type="project" value="InterPro"/>
</dbReference>
<dbReference type="Gene3D" id="3.40.50.300">
    <property type="entry name" value="P-loop containing nucleotide triphosphate hydrolases"/>
    <property type="match status" value="1"/>
</dbReference>
<reference evidence="9 10" key="1">
    <citation type="submission" date="2017-05" db="EMBL/GenBank/DDBJ databases">
        <title>Complete and WGS of Bordetella genogroups.</title>
        <authorList>
            <person name="Spilker T."/>
            <person name="LiPuma J."/>
        </authorList>
    </citation>
    <scope>NUCLEOTIDE SEQUENCE [LARGE SCALE GENOMIC DNA]</scope>
    <source>
        <strain evidence="9 10">AU10456</strain>
    </source>
</reference>
<keyword evidence="6" id="KW-1278">Translocase</keyword>
<dbReference type="Pfam" id="PF00005">
    <property type="entry name" value="ABC_tran"/>
    <property type="match status" value="1"/>
</dbReference>
<name>A0A261TQE3_9BORD</name>
<keyword evidence="10" id="KW-1185">Reference proteome</keyword>
<evidence type="ECO:0000256" key="2">
    <source>
        <dbReference type="ARBA" id="ARBA00022448"/>
    </source>
</evidence>
<keyword evidence="4" id="KW-0547">Nucleotide-binding</keyword>
<evidence type="ECO:0000313" key="10">
    <source>
        <dbReference type="Proteomes" id="UP000216913"/>
    </source>
</evidence>
<keyword evidence="2" id="KW-0813">Transport</keyword>
<keyword evidence="5 9" id="KW-0067">ATP-binding</keyword>
<evidence type="ECO:0000256" key="7">
    <source>
        <dbReference type="ARBA" id="ARBA00023136"/>
    </source>
</evidence>
<dbReference type="InterPro" id="IPR017871">
    <property type="entry name" value="ABC_transporter-like_CS"/>
</dbReference>
<evidence type="ECO:0000313" key="9">
    <source>
        <dbReference type="EMBL" id="OZI51839.1"/>
    </source>
</evidence>
<dbReference type="SUPFAM" id="SSF52540">
    <property type="entry name" value="P-loop containing nucleoside triphosphate hydrolases"/>
    <property type="match status" value="1"/>
</dbReference>